<dbReference type="GO" id="GO:0005524">
    <property type="term" value="F:ATP binding"/>
    <property type="evidence" value="ECO:0007669"/>
    <property type="project" value="UniProtKB-KW"/>
</dbReference>
<dbReference type="InterPro" id="IPR003660">
    <property type="entry name" value="HAMP_dom"/>
</dbReference>
<evidence type="ECO:0000313" key="17">
    <source>
        <dbReference type="EMBL" id="MCK6264500.1"/>
    </source>
</evidence>
<dbReference type="InterPro" id="IPR006290">
    <property type="entry name" value="CztS_silS_copS"/>
</dbReference>
<dbReference type="PANTHER" id="PTHR45436">
    <property type="entry name" value="SENSOR HISTIDINE KINASE YKOH"/>
    <property type="match status" value="1"/>
</dbReference>
<keyword evidence="13 14" id="KW-0472">Membrane</keyword>
<evidence type="ECO:0000256" key="14">
    <source>
        <dbReference type="RuleBase" id="RU364088"/>
    </source>
</evidence>
<feature type="domain" description="HAMP" evidence="16">
    <location>
        <begin position="166"/>
        <end position="219"/>
    </location>
</feature>
<dbReference type="InterPro" id="IPR036890">
    <property type="entry name" value="HATPase_C_sf"/>
</dbReference>
<keyword evidence="5" id="KW-0597">Phosphoprotein</keyword>
<dbReference type="NCBIfam" id="TIGR01386">
    <property type="entry name" value="cztS_silS_copS"/>
    <property type="match status" value="1"/>
</dbReference>
<dbReference type="InterPro" id="IPR048590">
    <property type="entry name" value="CusS-like_sensor"/>
</dbReference>
<evidence type="ECO:0000256" key="2">
    <source>
        <dbReference type="ARBA" id="ARBA00004429"/>
    </source>
</evidence>
<keyword evidence="8 14" id="KW-0547">Nucleotide-binding</keyword>
<dbReference type="EMBL" id="JAJHVV010000008">
    <property type="protein sequence ID" value="MCK6264500.1"/>
    <property type="molecule type" value="Genomic_DNA"/>
</dbReference>
<dbReference type="GO" id="GO:0005886">
    <property type="term" value="C:plasma membrane"/>
    <property type="evidence" value="ECO:0007669"/>
    <property type="project" value="UniProtKB-SubCell"/>
</dbReference>
<sequence length="441" mass="50273">MRQQSMASRLILMCFTSSFVVLASFSLIVQYSIEHHFYEQDYQLLQGKAHAISRAIEQQDTSAVSNPPLNSTYYWLLNKDNVITFANSELSLPEGASKESTIEWTANGQHYRGFQFGLESPLHNSMVLALNINHHTNFINKFNIVLLWTFVLTSSVAGLYSIFTVRRGLKPLQDLQEYLVKVSANRLDIRVPLEGLPKELSQLVRTQNEMLDRLQQGFHRLSEFSSDIAHELRTPLTNIMTQTQVTLSSTRSEKEYQNILVSNAEELERLNKTISDTLYLAKTENQLLHSNKEELNLKSLILPLVEYYQIVADEKDVTIEVNGIEVNQFGDKDMLKRAIGNILSNALRHCDAHSCITILIAEDGDYNSIKIKNIGEPILEESLPYLFERFYRADKSRQHNSTVGAGLGLAITKSIVLAHEGDISVSSFERTSEFHLRFRRK</sequence>
<evidence type="ECO:0000256" key="11">
    <source>
        <dbReference type="ARBA" id="ARBA00022989"/>
    </source>
</evidence>
<keyword evidence="7 14" id="KW-0812">Transmembrane</keyword>
<dbReference type="PRINTS" id="PR00344">
    <property type="entry name" value="BCTRLSENSOR"/>
</dbReference>
<keyword evidence="3 14" id="KW-1003">Cell membrane</keyword>
<dbReference type="InterPro" id="IPR005467">
    <property type="entry name" value="His_kinase_dom"/>
</dbReference>
<evidence type="ECO:0000256" key="9">
    <source>
        <dbReference type="ARBA" id="ARBA00022777"/>
    </source>
</evidence>
<dbReference type="CDD" id="cd00082">
    <property type="entry name" value="HisKA"/>
    <property type="match status" value="1"/>
</dbReference>
<comment type="caution">
    <text evidence="17">The sequence shown here is derived from an EMBL/GenBank/DDBJ whole genome shotgun (WGS) entry which is preliminary data.</text>
</comment>
<evidence type="ECO:0000256" key="6">
    <source>
        <dbReference type="ARBA" id="ARBA00022679"/>
    </source>
</evidence>
<dbReference type="Pfam" id="PF21085">
    <property type="entry name" value="CusS"/>
    <property type="match status" value="1"/>
</dbReference>
<feature type="transmembrane region" description="Helical" evidence="14">
    <location>
        <begin position="12"/>
        <end position="33"/>
    </location>
</feature>
<dbReference type="Pfam" id="PF00512">
    <property type="entry name" value="HisKA"/>
    <property type="match status" value="1"/>
</dbReference>
<dbReference type="Gene3D" id="6.10.340.10">
    <property type="match status" value="1"/>
</dbReference>
<dbReference type="GO" id="GO:0000155">
    <property type="term" value="F:phosphorelay sensor kinase activity"/>
    <property type="evidence" value="ECO:0007669"/>
    <property type="project" value="InterPro"/>
</dbReference>
<dbReference type="InterPro" id="IPR003594">
    <property type="entry name" value="HATPase_dom"/>
</dbReference>
<evidence type="ECO:0000259" key="16">
    <source>
        <dbReference type="PROSITE" id="PS50885"/>
    </source>
</evidence>
<dbReference type="SUPFAM" id="SSF158472">
    <property type="entry name" value="HAMP domain-like"/>
    <property type="match status" value="1"/>
</dbReference>
<dbReference type="Gene3D" id="3.30.565.10">
    <property type="entry name" value="Histidine kinase-like ATPase, C-terminal domain"/>
    <property type="match status" value="1"/>
</dbReference>
<evidence type="ECO:0000259" key="15">
    <source>
        <dbReference type="PROSITE" id="PS50109"/>
    </source>
</evidence>
<dbReference type="PROSITE" id="PS50109">
    <property type="entry name" value="HIS_KIN"/>
    <property type="match status" value="1"/>
</dbReference>
<dbReference type="Pfam" id="PF02518">
    <property type="entry name" value="HATPase_c"/>
    <property type="match status" value="1"/>
</dbReference>
<dbReference type="Pfam" id="PF00672">
    <property type="entry name" value="HAMP"/>
    <property type="match status" value="1"/>
</dbReference>
<dbReference type="SMART" id="SM00304">
    <property type="entry name" value="HAMP"/>
    <property type="match status" value="1"/>
</dbReference>
<evidence type="ECO:0000313" key="18">
    <source>
        <dbReference type="Proteomes" id="UP001139559"/>
    </source>
</evidence>
<dbReference type="SUPFAM" id="SSF47384">
    <property type="entry name" value="Homodimeric domain of signal transducing histidine kinase"/>
    <property type="match status" value="1"/>
</dbReference>
<evidence type="ECO:0000256" key="1">
    <source>
        <dbReference type="ARBA" id="ARBA00000085"/>
    </source>
</evidence>
<dbReference type="InterPro" id="IPR050428">
    <property type="entry name" value="TCS_sensor_his_kinase"/>
</dbReference>
<comment type="subcellular location">
    <subcellularLocation>
        <location evidence="2">Cell inner membrane</location>
        <topology evidence="2">Multi-pass membrane protein</topology>
    </subcellularLocation>
</comment>
<dbReference type="PANTHER" id="PTHR45436:SF15">
    <property type="entry name" value="SENSOR HISTIDINE KINASE CUSS"/>
    <property type="match status" value="1"/>
</dbReference>
<dbReference type="SUPFAM" id="SSF55874">
    <property type="entry name" value="ATPase domain of HSP90 chaperone/DNA topoisomerase II/histidine kinase"/>
    <property type="match status" value="1"/>
</dbReference>
<dbReference type="Proteomes" id="UP001139559">
    <property type="component" value="Unassembled WGS sequence"/>
</dbReference>
<evidence type="ECO:0000256" key="3">
    <source>
        <dbReference type="ARBA" id="ARBA00022475"/>
    </source>
</evidence>
<dbReference type="SMART" id="SM00387">
    <property type="entry name" value="HATPase_c"/>
    <property type="match status" value="1"/>
</dbReference>
<evidence type="ECO:0000256" key="4">
    <source>
        <dbReference type="ARBA" id="ARBA00022519"/>
    </source>
</evidence>
<keyword evidence="12 14" id="KW-0902">Two-component regulatory system</keyword>
<evidence type="ECO:0000256" key="10">
    <source>
        <dbReference type="ARBA" id="ARBA00022840"/>
    </source>
</evidence>
<dbReference type="EC" id="2.7.13.3" evidence="14"/>
<keyword evidence="6 14" id="KW-0808">Transferase</keyword>
<name>A0A9X2BIU9_9VIBR</name>
<accession>A0A9X2BIU9</accession>
<dbReference type="InterPro" id="IPR036097">
    <property type="entry name" value="HisK_dim/P_sf"/>
</dbReference>
<comment type="function">
    <text evidence="14">Member of a two-component regulatory system.</text>
</comment>
<evidence type="ECO:0000256" key="5">
    <source>
        <dbReference type="ARBA" id="ARBA00022553"/>
    </source>
</evidence>
<gene>
    <name evidence="17" type="ORF">KP803_14560</name>
</gene>
<evidence type="ECO:0000256" key="13">
    <source>
        <dbReference type="ARBA" id="ARBA00023136"/>
    </source>
</evidence>
<dbReference type="AlphaFoldDB" id="A0A9X2BIU9"/>
<proteinExistence type="predicted"/>
<evidence type="ECO:0000256" key="7">
    <source>
        <dbReference type="ARBA" id="ARBA00022692"/>
    </source>
</evidence>
<keyword evidence="18" id="KW-1185">Reference proteome</keyword>
<evidence type="ECO:0000256" key="8">
    <source>
        <dbReference type="ARBA" id="ARBA00022741"/>
    </source>
</evidence>
<dbReference type="RefSeq" id="WP_248009570.1">
    <property type="nucleotide sequence ID" value="NZ_JAJHVV010000008.1"/>
</dbReference>
<dbReference type="PROSITE" id="PS50885">
    <property type="entry name" value="HAMP"/>
    <property type="match status" value="1"/>
</dbReference>
<feature type="domain" description="Histidine kinase" evidence="15">
    <location>
        <begin position="227"/>
        <end position="441"/>
    </location>
</feature>
<evidence type="ECO:0000256" key="12">
    <source>
        <dbReference type="ARBA" id="ARBA00023012"/>
    </source>
</evidence>
<keyword evidence="4 14" id="KW-0997">Cell inner membrane</keyword>
<keyword evidence="9 14" id="KW-0418">Kinase</keyword>
<keyword evidence="11 14" id="KW-1133">Transmembrane helix</keyword>
<reference evidence="17" key="1">
    <citation type="submission" date="2021-11" db="EMBL/GenBank/DDBJ databases">
        <title>Vibrio ZSDE26 sp. nov. and Vibrio ZSDZ34 sp. nov., isolated from coastal seawater in Qingdao.</title>
        <authorList>
            <person name="Zhang P."/>
        </authorList>
    </citation>
    <scope>NUCLEOTIDE SEQUENCE</scope>
    <source>
        <strain evidence="17">ZSDE26</strain>
    </source>
</reference>
<organism evidence="17 18">
    <name type="scientific">Vibrio amylolyticus</name>
    <dbReference type="NCBI Taxonomy" id="2847292"/>
    <lineage>
        <taxon>Bacteria</taxon>
        <taxon>Pseudomonadati</taxon>
        <taxon>Pseudomonadota</taxon>
        <taxon>Gammaproteobacteria</taxon>
        <taxon>Vibrionales</taxon>
        <taxon>Vibrionaceae</taxon>
        <taxon>Vibrio</taxon>
    </lineage>
</organism>
<dbReference type="InterPro" id="IPR004358">
    <property type="entry name" value="Sig_transdc_His_kin-like_C"/>
</dbReference>
<dbReference type="CDD" id="cd06225">
    <property type="entry name" value="HAMP"/>
    <property type="match status" value="1"/>
</dbReference>
<keyword evidence="10 14" id="KW-0067">ATP-binding</keyword>
<protein>
    <recommendedName>
        <fullName evidence="14">Sensor protein</fullName>
        <ecNumber evidence="14">2.7.13.3</ecNumber>
    </recommendedName>
</protein>
<dbReference type="CDD" id="cd00075">
    <property type="entry name" value="HATPase"/>
    <property type="match status" value="1"/>
</dbReference>
<feature type="transmembrane region" description="Helical" evidence="14">
    <location>
        <begin position="144"/>
        <end position="163"/>
    </location>
</feature>
<comment type="catalytic activity">
    <reaction evidence="1 14">
        <text>ATP + protein L-histidine = ADP + protein N-phospho-L-histidine.</text>
        <dbReference type="EC" id="2.7.13.3"/>
    </reaction>
</comment>
<dbReference type="Gene3D" id="1.10.287.130">
    <property type="match status" value="1"/>
</dbReference>
<dbReference type="SMART" id="SM00388">
    <property type="entry name" value="HisKA"/>
    <property type="match status" value="1"/>
</dbReference>
<dbReference type="InterPro" id="IPR003661">
    <property type="entry name" value="HisK_dim/P_dom"/>
</dbReference>